<evidence type="ECO:0000256" key="2">
    <source>
        <dbReference type="ARBA" id="ARBA00001974"/>
    </source>
</evidence>
<dbReference type="InterPro" id="IPR024935">
    <property type="entry name" value="Rubredoxin_dom"/>
</dbReference>
<evidence type="ECO:0000256" key="8">
    <source>
        <dbReference type="ARBA" id="ARBA00022448"/>
    </source>
</evidence>
<evidence type="ECO:0000256" key="17">
    <source>
        <dbReference type="SAM" id="MobiDB-lite"/>
    </source>
</evidence>
<keyword evidence="9" id="KW-0963">Cytoplasm</keyword>
<dbReference type="Gene3D" id="3.30.390.120">
    <property type="match status" value="1"/>
</dbReference>
<feature type="region of interest" description="Disordered" evidence="17">
    <location>
        <begin position="71"/>
        <end position="95"/>
    </location>
</feature>
<feature type="domain" description="Rubredoxin-like" evidence="18">
    <location>
        <begin position="4"/>
        <end position="55"/>
    </location>
</feature>
<dbReference type="RefSeq" id="WP_179983007.1">
    <property type="nucleotide sequence ID" value="NZ_LR812090.1"/>
</dbReference>
<evidence type="ECO:0000256" key="9">
    <source>
        <dbReference type="ARBA" id="ARBA00022490"/>
    </source>
</evidence>
<dbReference type="PANTHER" id="PTHR43429:SF3">
    <property type="entry name" value="NITRITE REDUCTASE [NAD(P)H]"/>
    <property type="match status" value="1"/>
</dbReference>
<accession>A0A6T9Y225</accession>
<keyword evidence="12" id="KW-0274">FAD</keyword>
<evidence type="ECO:0000256" key="12">
    <source>
        <dbReference type="ARBA" id="ARBA00022827"/>
    </source>
</evidence>
<evidence type="ECO:0000256" key="11">
    <source>
        <dbReference type="ARBA" id="ARBA00022723"/>
    </source>
</evidence>
<evidence type="ECO:0000256" key="5">
    <source>
        <dbReference type="ARBA" id="ARBA00004933"/>
    </source>
</evidence>
<dbReference type="FunFam" id="2.20.28.10:FF:000001">
    <property type="entry name" value="Rubredoxin"/>
    <property type="match status" value="1"/>
</dbReference>
<evidence type="ECO:0000313" key="20">
    <source>
        <dbReference type="Proteomes" id="UP000509458"/>
    </source>
</evidence>
<evidence type="ECO:0000256" key="15">
    <source>
        <dbReference type="ARBA" id="ARBA00023004"/>
    </source>
</evidence>
<dbReference type="SUPFAM" id="SSF57802">
    <property type="entry name" value="Rubredoxin-like"/>
    <property type="match status" value="1"/>
</dbReference>
<dbReference type="Proteomes" id="UP000509458">
    <property type="component" value="Chromosome"/>
</dbReference>
<protein>
    <recommendedName>
        <fullName evidence="18">Rubredoxin-like domain-containing protein</fullName>
    </recommendedName>
</protein>
<comment type="function">
    <text evidence="3">Involved in the hydrocarbon hydroxylating system, which transfers electrons from NADH to rubredoxin reductase and then through rubredoxin to alkane 1 monooxygenase.</text>
</comment>
<keyword evidence="10" id="KW-0285">Flavoprotein</keyword>
<keyword evidence="16" id="KW-0520">NAD</keyword>
<dbReference type="PRINTS" id="PR00368">
    <property type="entry name" value="FADPNR"/>
</dbReference>
<name>A0A6T9Y225_ALTMA</name>
<evidence type="ECO:0000256" key="10">
    <source>
        <dbReference type="ARBA" id="ARBA00022630"/>
    </source>
</evidence>
<dbReference type="AlphaFoldDB" id="A0A6T9Y225"/>
<sequence>MSQYRIWECQACGWLYDEEQGCPEEGLRPGTKWEDIPDNWRCPDCGISKRDFQMRQVAEVSDVEHINTQKASLQPFHSEGPASTKPLASQGTQHNDASDAPIVVVGSGMAGVNFVKSYRQHDKHTPIVVICSDDGAVYSKPQLSNAYAQQKSVATLTQSSASDFSRQYRVRLFTHTLVEHIDTHAKCVLLQGGGEQPYDKLVLATGSSAMTPAIEGNASHKIRVVNNLTDYGQFITDAAHARHITIMGAGLIGCEFADNLLQAGVHVSIVDPQPSALCALLPNEASTSLTHALAEAGAAFHFGTTVSRVENDGQGVEVLLANGKRLKSDLVLSAIGVKPNIELALRADISCQRGILTNSNLETSAPDVFAVGDCAQVSTQHDDAGAHIIADNKPERVGVVLPYVAPLLNQVKLLASNLANEKMNGKQPAHLSYPIMPIVVKTSCHPINMVLPIHTSVGRSRWLIEEQSNNGVSARLLDNKFNTIGYVLTGCFNSPSSAKAFARLIPD</sequence>
<evidence type="ECO:0000256" key="1">
    <source>
        <dbReference type="ARBA" id="ARBA00001965"/>
    </source>
</evidence>
<comment type="subcellular location">
    <subcellularLocation>
        <location evidence="4">Cytoplasm</location>
    </subcellularLocation>
</comment>
<comment type="similarity">
    <text evidence="7">Belongs to the FAD-dependent oxidoreductase family.</text>
</comment>
<keyword evidence="15" id="KW-0408">Iron</keyword>
<reference evidence="19 20" key="1">
    <citation type="submission" date="2020-06" db="EMBL/GenBank/DDBJ databases">
        <authorList>
            <person name="Duchaud E."/>
        </authorList>
    </citation>
    <scope>NUCLEOTIDE SEQUENCE [LARGE SCALE GENOMIC DNA]</scope>
    <source>
        <strain evidence="19">Alteromonas fortis</strain>
    </source>
</reference>
<evidence type="ECO:0000256" key="16">
    <source>
        <dbReference type="ARBA" id="ARBA00023027"/>
    </source>
</evidence>
<evidence type="ECO:0000256" key="13">
    <source>
        <dbReference type="ARBA" id="ARBA00022982"/>
    </source>
</evidence>
<dbReference type="InterPro" id="IPR041364">
    <property type="entry name" value="Rbx-bd"/>
</dbReference>
<comment type="pathway">
    <text evidence="5">Hydrocarbon metabolism; alkane degradation.</text>
</comment>
<dbReference type="Gene3D" id="2.20.28.10">
    <property type="match status" value="1"/>
</dbReference>
<dbReference type="Pfam" id="PF00301">
    <property type="entry name" value="Rubredoxin"/>
    <property type="match status" value="1"/>
</dbReference>
<dbReference type="InterPro" id="IPR050260">
    <property type="entry name" value="FAD-bd_OxRdtase"/>
</dbReference>
<dbReference type="GO" id="GO:0016491">
    <property type="term" value="F:oxidoreductase activity"/>
    <property type="evidence" value="ECO:0007669"/>
    <property type="project" value="UniProtKB-KW"/>
</dbReference>
<evidence type="ECO:0000256" key="7">
    <source>
        <dbReference type="ARBA" id="ARBA00006442"/>
    </source>
</evidence>
<evidence type="ECO:0000256" key="3">
    <source>
        <dbReference type="ARBA" id="ARBA00002792"/>
    </source>
</evidence>
<dbReference type="PRINTS" id="PR00163">
    <property type="entry name" value="RUBREDOXIN"/>
</dbReference>
<comment type="cofactor">
    <cofactor evidence="2">
        <name>FAD</name>
        <dbReference type="ChEBI" id="CHEBI:57692"/>
    </cofactor>
</comment>
<dbReference type="PANTHER" id="PTHR43429">
    <property type="entry name" value="PYRIDINE NUCLEOTIDE-DISULFIDE OXIDOREDUCTASE DOMAIN-CONTAINING"/>
    <property type="match status" value="1"/>
</dbReference>
<comment type="similarity">
    <text evidence="6">Belongs to the rubredoxin family.</text>
</comment>
<dbReference type="PROSITE" id="PS50903">
    <property type="entry name" value="RUBREDOXIN_LIKE"/>
    <property type="match status" value="1"/>
</dbReference>
<dbReference type="InterPro" id="IPR024934">
    <property type="entry name" value="Rubredoxin-like_dom"/>
</dbReference>
<evidence type="ECO:0000256" key="6">
    <source>
        <dbReference type="ARBA" id="ARBA00005337"/>
    </source>
</evidence>
<dbReference type="InterPro" id="IPR018527">
    <property type="entry name" value="Rubredoxin_Fe_BS"/>
</dbReference>
<evidence type="ECO:0000256" key="14">
    <source>
        <dbReference type="ARBA" id="ARBA00023002"/>
    </source>
</evidence>
<dbReference type="Gene3D" id="3.50.50.60">
    <property type="entry name" value="FAD/NAD(P)-binding domain"/>
    <property type="match status" value="2"/>
</dbReference>
<dbReference type="Pfam" id="PF18113">
    <property type="entry name" value="Rbx_binding"/>
    <property type="match status" value="1"/>
</dbReference>
<dbReference type="PROSITE" id="PS00202">
    <property type="entry name" value="RUBREDOXIN"/>
    <property type="match status" value="1"/>
</dbReference>
<dbReference type="PRINTS" id="PR00411">
    <property type="entry name" value="PNDRDTASEI"/>
</dbReference>
<comment type="cofactor">
    <cofactor evidence="1">
        <name>Fe(3+)</name>
        <dbReference type="ChEBI" id="CHEBI:29034"/>
    </cofactor>
</comment>
<dbReference type="GO" id="GO:0005506">
    <property type="term" value="F:iron ion binding"/>
    <property type="evidence" value="ECO:0007669"/>
    <property type="project" value="InterPro"/>
</dbReference>
<dbReference type="CDD" id="cd00730">
    <property type="entry name" value="rubredoxin"/>
    <property type="match status" value="1"/>
</dbReference>
<dbReference type="EMBL" id="LR812090">
    <property type="protein sequence ID" value="CAB9493477.1"/>
    <property type="molecule type" value="Genomic_DNA"/>
</dbReference>
<dbReference type="Pfam" id="PF07992">
    <property type="entry name" value="Pyr_redox_2"/>
    <property type="match status" value="1"/>
</dbReference>
<gene>
    <name evidence="19" type="ORF">ALFOR1_30391</name>
</gene>
<dbReference type="GO" id="GO:0005737">
    <property type="term" value="C:cytoplasm"/>
    <property type="evidence" value="ECO:0007669"/>
    <property type="project" value="UniProtKB-SubCell"/>
</dbReference>
<dbReference type="SUPFAM" id="SSF51905">
    <property type="entry name" value="FAD/NAD(P)-binding domain"/>
    <property type="match status" value="1"/>
</dbReference>
<keyword evidence="13" id="KW-0249">Electron transport</keyword>
<dbReference type="InterPro" id="IPR036188">
    <property type="entry name" value="FAD/NAD-bd_sf"/>
</dbReference>
<dbReference type="InterPro" id="IPR023753">
    <property type="entry name" value="FAD/NAD-binding_dom"/>
</dbReference>
<evidence type="ECO:0000313" key="19">
    <source>
        <dbReference type="EMBL" id="CAB9493477.1"/>
    </source>
</evidence>
<keyword evidence="14" id="KW-0560">Oxidoreductase</keyword>
<evidence type="ECO:0000256" key="4">
    <source>
        <dbReference type="ARBA" id="ARBA00004496"/>
    </source>
</evidence>
<feature type="compositionally biased region" description="Polar residues" evidence="17">
    <location>
        <begin position="86"/>
        <end position="95"/>
    </location>
</feature>
<evidence type="ECO:0000259" key="18">
    <source>
        <dbReference type="PROSITE" id="PS50903"/>
    </source>
</evidence>
<organism evidence="19 20">
    <name type="scientific">Alteromonas macleodii</name>
    <name type="common">Pseudoalteromonas macleodii</name>
    <dbReference type="NCBI Taxonomy" id="28108"/>
    <lineage>
        <taxon>Bacteria</taxon>
        <taxon>Pseudomonadati</taxon>
        <taxon>Pseudomonadota</taxon>
        <taxon>Gammaproteobacteria</taxon>
        <taxon>Alteromonadales</taxon>
        <taxon>Alteromonadaceae</taxon>
        <taxon>Alteromonas/Salinimonas group</taxon>
        <taxon>Alteromonas</taxon>
    </lineage>
</organism>
<keyword evidence="11" id="KW-0479">Metal-binding</keyword>
<keyword evidence="8" id="KW-0813">Transport</keyword>
<proteinExistence type="inferred from homology"/>